<dbReference type="EMBL" id="SHBI01000008">
    <property type="protein sequence ID" value="RZO21253.1"/>
    <property type="molecule type" value="Genomic_DNA"/>
</dbReference>
<dbReference type="PANTHER" id="PTHR43692:SF1">
    <property type="entry name" value="UDP-N-ACETYLMURAMOYLALANINE--D-GLUTAMATE LIGASE"/>
    <property type="match status" value="1"/>
</dbReference>
<evidence type="ECO:0000259" key="7">
    <source>
        <dbReference type="Pfam" id="PF08245"/>
    </source>
</evidence>
<evidence type="ECO:0000256" key="1">
    <source>
        <dbReference type="ARBA" id="ARBA00004496"/>
    </source>
</evidence>
<dbReference type="Gene3D" id="3.40.1190.10">
    <property type="entry name" value="Mur-like, catalytic domain"/>
    <property type="match status" value="1"/>
</dbReference>
<dbReference type="GO" id="GO:0008764">
    <property type="term" value="F:UDP-N-acetylmuramoylalanine-D-glutamate ligase activity"/>
    <property type="evidence" value="ECO:0007669"/>
    <property type="project" value="InterPro"/>
</dbReference>
<keyword evidence="3" id="KW-0963">Cytoplasm</keyword>
<dbReference type="Proteomes" id="UP000315782">
    <property type="component" value="Unassembled WGS sequence"/>
</dbReference>
<evidence type="ECO:0000256" key="5">
    <source>
        <dbReference type="ARBA" id="ARBA00022741"/>
    </source>
</evidence>
<dbReference type="InterPro" id="IPR036615">
    <property type="entry name" value="Mur_ligase_C_dom_sf"/>
</dbReference>
<dbReference type="InterPro" id="IPR005762">
    <property type="entry name" value="MurD"/>
</dbReference>
<dbReference type="GO" id="GO:0005524">
    <property type="term" value="F:ATP binding"/>
    <property type="evidence" value="ECO:0007669"/>
    <property type="project" value="UniProtKB-KW"/>
</dbReference>
<comment type="caution">
    <text evidence="8">The sequence shown here is derived from an EMBL/GenBank/DDBJ whole genome shotgun (WGS) entry which is preliminary data.</text>
</comment>
<dbReference type="GO" id="GO:0051301">
    <property type="term" value="P:cell division"/>
    <property type="evidence" value="ECO:0007669"/>
    <property type="project" value="InterPro"/>
</dbReference>
<dbReference type="InterPro" id="IPR013221">
    <property type="entry name" value="Mur_ligase_cen"/>
</dbReference>
<evidence type="ECO:0000256" key="6">
    <source>
        <dbReference type="ARBA" id="ARBA00022840"/>
    </source>
</evidence>
<dbReference type="Gene3D" id="3.90.190.20">
    <property type="entry name" value="Mur ligase, C-terminal domain"/>
    <property type="match status" value="1"/>
</dbReference>
<protein>
    <submittedName>
        <fullName evidence="8">UDP-N-acetylmuramoylalanine--D-glutamate ligase</fullName>
    </submittedName>
</protein>
<keyword evidence="6" id="KW-0067">ATP-binding</keyword>
<evidence type="ECO:0000313" key="9">
    <source>
        <dbReference type="Proteomes" id="UP000315782"/>
    </source>
</evidence>
<dbReference type="PANTHER" id="PTHR43692">
    <property type="entry name" value="UDP-N-ACETYLMURAMOYLALANINE--D-GLUTAMATE LIGASE"/>
    <property type="match status" value="1"/>
</dbReference>
<name>A0A520MJ47_9GAMM</name>
<dbReference type="GO" id="GO:0008360">
    <property type="term" value="P:regulation of cell shape"/>
    <property type="evidence" value="ECO:0007669"/>
    <property type="project" value="InterPro"/>
</dbReference>
<proteinExistence type="predicted"/>
<keyword evidence="4 8" id="KW-0436">Ligase</keyword>
<dbReference type="GO" id="GO:0005737">
    <property type="term" value="C:cytoplasm"/>
    <property type="evidence" value="ECO:0007669"/>
    <property type="project" value="UniProtKB-SubCell"/>
</dbReference>
<dbReference type="InterPro" id="IPR036565">
    <property type="entry name" value="Mur-like_cat_sf"/>
</dbReference>
<reference evidence="8 9" key="1">
    <citation type="submission" date="2019-02" db="EMBL/GenBank/DDBJ databases">
        <title>Prokaryotic population dynamics and viral predation in marine succession experiment using metagenomics: the confinement effect.</title>
        <authorList>
            <person name="Haro-Moreno J.M."/>
            <person name="Rodriguez-Valera F."/>
            <person name="Lopez-Perez M."/>
        </authorList>
    </citation>
    <scope>NUCLEOTIDE SEQUENCE [LARGE SCALE GENOMIC DNA]</scope>
    <source>
        <strain evidence="8">MED-G163</strain>
    </source>
</reference>
<evidence type="ECO:0000256" key="2">
    <source>
        <dbReference type="ARBA" id="ARBA00004752"/>
    </source>
</evidence>
<evidence type="ECO:0000256" key="4">
    <source>
        <dbReference type="ARBA" id="ARBA00022598"/>
    </source>
</evidence>
<feature type="domain" description="Mur ligase central" evidence="7">
    <location>
        <begin position="86"/>
        <end position="189"/>
    </location>
</feature>
<evidence type="ECO:0000256" key="3">
    <source>
        <dbReference type="ARBA" id="ARBA00022490"/>
    </source>
</evidence>
<dbReference type="SUPFAM" id="SSF53244">
    <property type="entry name" value="MurD-like peptide ligases, peptide-binding domain"/>
    <property type="match status" value="1"/>
</dbReference>
<dbReference type="SUPFAM" id="SSF53623">
    <property type="entry name" value="MurD-like peptide ligases, catalytic domain"/>
    <property type="match status" value="1"/>
</dbReference>
<dbReference type="AlphaFoldDB" id="A0A520MJ47"/>
<comment type="pathway">
    <text evidence="2">Cell wall biogenesis; peptidoglycan biosynthesis.</text>
</comment>
<keyword evidence="5" id="KW-0547">Nucleotide-binding</keyword>
<accession>A0A520MJ47</accession>
<evidence type="ECO:0000313" key="8">
    <source>
        <dbReference type="EMBL" id="RZO21253.1"/>
    </source>
</evidence>
<gene>
    <name evidence="8" type="ORF">EVA96_01925</name>
</gene>
<comment type="subcellular location">
    <subcellularLocation>
        <location evidence="1">Cytoplasm</location>
    </subcellularLocation>
</comment>
<organism evidence="8 9">
    <name type="scientific">SAR86 cluster bacterium</name>
    <dbReference type="NCBI Taxonomy" id="2030880"/>
    <lineage>
        <taxon>Bacteria</taxon>
        <taxon>Pseudomonadati</taxon>
        <taxon>Pseudomonadota</taxon>
        <taxon>Gammaproteobacteria</taxon>
        <taxon>SAR86 cluster</taxon>
    </lineage>
</organism>
<dbReference type="Pfam" id="PF08245">
    <property type="entry name" value="Mur_ligase_M"/>
    <property type="match status" value="1"/>
</dbReference>
<sequence length="341" mass="39111">MKSLIYGYGITGKSFERYLKKTKKNYDIYDMNIPEYSSEPNLDLYDVIYCSPGIPKAEFLNLKKNNMVMTDLDIFFIEDESIKIGVTGTNRKSTTCFHLFQIINLNHSVNLVGNIGNPMLDVINNGKKYSIIELSSYQLDKMNQNKLDYGVLLNISPDHIDYHGNFEEYKKVKEKILSSKNFSNENDPYKLQEWITGDAPQNVNLTDLPFRFQKITSSIINDSKSTNSDSLAYAIKKAEDLFSKNYSLVLCGDPSKEGFSKIKINGPDEVIIFGKHKDDIKNCISHNKKLDFVYLEEALTYLKNKKNILFSPGYPSGKDYKNFEERGHHFNSLVKEIINGN</sequence>